<reference evidence="16" key="1">
    <citation type="submission" date="2016-04" db="EMBL/GenBank/DDBJ databases">
        <title>Comparative genomics of biotechnologically important yeasts.</title>
        <authorList>
            <consortium name="DOE Joint Genome Institute"/>
            <person name="Riley R."/>
            <person name="Haridas S."/>
            <person name="Wolfe K.H."/>
            <person name="Lopes M.R."/>
            <person name="Hittinger C.T."/>
            <person name="Goker M."/>
            <person name="Salamov A."/>
            <person name="Wisecaver J."/>
            <person name="Long T.M."/>
            <person name="Aerts A.L."/>
            <person name="Barry K."/>
            <person name="Choi C."/>
            <person name="Clum A."/>
            <person name="Coughlan A.Y."/>
            <person name="Deshpande S."/>
            <person name="Douglass A.P."/>
            <person name="Hanson S.J."/>
            <person name="Klenk H.-P."/>
            <person name="Labutti K."/>
            <person name="Lapidus A."/>
            <person name="Lindquist E."/>
            <person name="Lipzen A."/>
            <person name="Meier-Kolthoff J.P."/>
            <person name="Ohm R.A."/>
            <person name="Otillar R.P."/>
            <person name="Pangilinan J."/>
            <person name="Peng Y."/>
            <person name="Rokas A."/>
            <person name="Rosa C.A."/>
            <person name="Scheuner C."/>
            <person name="Sibirny A.A."/>
            <person name="Slot J.C."/>
            <person name="Stielow J.B."/>
            <person name="Sun H."/>
            <person name="Kurtzman C.P."/>
            <person name="Blackwell M."/>
            <person name="Grigoriev I.V."/>
            <person name="Jeffries T.W."/>
        </authorList>
    </citation>
    <scope>NUCLEOTIDE SEQUENCE [LARGE SCALE GENOMIC DNA]</scope>
    <source>
        <strain evidence="16">NRRL YB-2248</strain>
    </source>
</reference>
<feature type="domain" description="ERAP1-like C-terminal" evidence="13">
    <location>
        <begin position="529"/>
        <end position="844"/>
    </location>
</feature>
<evidence type="ECO:0000256" key="9">
    <source>
        <dbReference type="PIRSR" id="PIRSR634016-3"/>
    </source>
</evidence>
<dbReference type="FunFam" id="2.60.40.1910:FF:000004">
    <property type="entry name" value="Aminopeptidase"/>
    <property type="match status" value="1"/>
</dbReference>
<dbReference type="Gene3D" id="1.25.50.20">
    <property type="match status" value="1"/>
</dbReference>
<comment type="cofactor">
    <cofactor evidence="9 11">
        <name>Zn(2+)</name>
        <dbReference type="ChEBI" id="CHEBI:29105"/>
    </cofactor>
    <text evidence="9 11">Binds 1 zinc ion per subunit.</text>
</comment>
<dbReference type="GO" id="GO:0042277">
    <property type="term" value="F:peptide binding"/>
    <property type="evidence" value="ECO:0007669"/>
    <property type="project" value="TreeGrafter"/>
</dbReference>
<keyword evidence="7 11" id="KW-0482">Metalloprotease</keyword>
<dbReference type="GO" id="GO:0043171">
    <property type="term" value="P:peptide catabolic process"/>
    <property type="evidence" value="ECO:0007669"/>
    <property type="project" value="TreeGrafter"/>
</dbReference>
<dbReference type="PRINTS" id="PR00756">
    <property type="entry name" value="ALADIPTASE"/>
</dbReference>
<evidence type="ECO:0000256" key="6">
    <source>
        <dbReference type="ARBA" id="ARBA00022833"/>
    </source>
</evidence>
<dbReference type="GO" id="GO:0070006">
    <property type="term" value="F:metalloaminopeptidase activity"/>
    <property type="evidence" value="ECO:0007669"/>
    <property type="project" value="TreeGrafter"/>
</dbReference>
<dbReference type="PANTHER" id="PTHR11533">
    <property type="entry name" value="PROTEASE M1 ZINC METALLOPROTEASE"/>
    <property type="match status" value="1"/>
</dbReference>
<evidence type="ECO:0000259" key="12">
    <source>
        <dbReference type="Pfam" id="PF01433"/>
    </source>
</evidence>
<dbReference type="EMBL" id="KV453862">
    <property type="protein sequence ID" value="ODV83652.1"/>
    <property type="molecule type" value="Genomic_DNA"/>
</dbReference>
<dbReference type="InterPro" id="IPR024571">
    <property type="entry name" value="ERAP1-like_C_dom"/>
</dbReference>
<evidence type="ECO:0000256" key="3">
    <source>
        <dbReference type="ARBA" id="ARBA00022670"/>
    </source>
</evidence>
<dbReference type="InterPro" id="IPR042097">
    <property type="entry name" value="Aminopeptidase_N-like_N_sf"/>
</dbReference>
<dbReference type="Pfam" id="PF11838">
    <property type="entry name" value="ERAP1_C"/>
    <property type="match status" value="1"/>
</dbReference>
<dbReference type="CDD" id="cd09601">
    <property type="entry name" value="M1_APN-Q_like"/>
    <property type="match status" value="1"/>
</dbReference>
<protein>
    <recommendedName>
        <fullName evidence="11">Aminopeptidase</fullName>
        <ecNumber evidence="11">3.4.11.-</ecNumber>
    </recommendedName>
</protein>
<feature type="domain" description="Aminopeptidase N-like N-terminal" evidence="14">
    <location>
        <begin position="21"/>
        <end position="205"/>
    </location>
</feature>
<dbReference type="SUPFAM" id="SSF63737">
    <property type="entry name" value="Leukotriene A4 hydrolase N-terminal domain"/>
    <property type="match status" value="1"/>
</dbReference>
<dbReference type="InterPro" id="IPR014782">
    <property type="entry name" value="Peptidase_M1_dom"/>
</dbReference>
<organism evidence="15 16">
    <name type="scientific">[Candida] arabinofermentans NRRL YB-2248</name>
    <dbReference type="NCBI Taxonomy" id="983967"/>
    <lineage>
        <taxon>Eukaryota</taxon>
        <taxon>Fungi</taxon>
        <taxon>Dikarya</taxon>
        <taxon>Ascomycota</taxon>
        <taxon>Saccharomycotina</taxon>
        <taxon>Pichiomycetes</taxon>
        <taxon>Pichiales</taxon>
        <taxon>Pichiaceae</taxon>
        <taxon>Ogataea</taxon>
        <taxon>Ogataea/Candida clade</taxon>
    </lineage>
</organism>
<evidence type="ECO:0000313" key="15">
    <source>
        <dbReference type="EMBL" id="ODV83652.1"/>
    </source>
</evidence>
<dbReference type="FunFam" id="2.60.40.1730:FF:000002">
    <property type="entry name" value="Aminopeptidase"/>
    <property type="match status" value="1"/>
</dbReference>
<evidence type="ECO:0000256" key="2">
    <source>
        <dbReference type="ARBA" id="ARBA00022438"/>
    </source>
</evidence>
<dbReference type="STRING" id="983967.A0A1E4SW44"/>
<evidence type="ECO:0000256" key="1">
    <source>
        <dbReference type="ARBA" id="ARBA00010136"/>
    </source>
</evidence>
<dbReference type="SUPFAM" id="SSF55486">
    <property type="entry name" value="Metalloproteases ('zincins'), catalytic domain"/>
    <property type="match status" value="1"/>
</dbReference>
<evidence type="ECO:0000256" key="8">
    <source>
        <dbReference type="PIRSR" id="PIRSR634016-1"/>
    </source>
</evidence>
<keyword evidence="4 9" id="KW-0479">Metal-binding</keyword>
<evidence type="ECO:0000259" key="13">
    <source>
        <dbReference type="Pfam" id="PF11838"/>
    </source>
</evidence>
<evidence type="ECO:0000256" key="7">
    <source>
        <dbReference type="ARBA" id="ARBA00023049"/>
    </source>
</evidence>
<evidence type="ECO:0000256" key="4">
    <source>
        <dbReference type="ARBA" id="ARBA00022723"/>
    </source>
</evidence>
<keyword evidence="16" id="KW-1185">Reference proteome</keyword>
<keyword evidence="5 11" id="KW-0378">Hydrolase</keyword>
<dbReference type="Gene3D" id="1.10.390.10">
    <property type="entry name" value="Neutral Protease Domain 2"/>
    <property type="match status" value="1"/>
</dbReference>
<evidence type="ECO:0000259" key="14">
    <source>
        <dbReference type="Pfam" id="PF17900"/>
    </source>
</evidence>
<dbReference type="InterPro" id="IPR045357">
    <property type="entry name" value="Aminopeptidase_N-like_N"/>
</dbReference>
<dbReference type="AlphaFoldDB" id="A0A1E4SW44"/>
<feature type="active site" description="Proton acceptor" evidence="8">
    <location>
        <position position="314"/>
    </location>
</feature>
<name>A0A1E4SW44_9ASCO</name>
<proteinExistence type="inferred from homology"/>
<feature type="binding site" evidence="9">
    <location>
        <position position="313"/>
    </location>
    <ligand>
        <name>Zn(2+)</name>
        <dbReference type="ChEBI" id="CHEBI:29105"/>
        <note>catalytic</note>
    </ligand>
</feature>
<dbReference type="Proteomes" id="UP000094801">
    <property type="component" value="Unassembled WGS sequence"/>
</dbReference>
<dbReference type="InterPro" id="IPR034016">
    <property type="entry name" value="M1_APN-typ"/>
</dbReference>
<dbReference type="GO" id="GO:0008270">
    <property type="term" value="F:zinc ion binding"/>
    <property type="evidence" value="ECO:0007669"/>
    <property type="project" value="UniProtKB-UniRule"/>
</dbReference>
<dbReference type="Gene3D" id="2.60.40.1910">
    <property type="match status" value="1"/>
</dbReference>
<feature type="site" description="Transition state stabilizer" evidence="10">
    <location>
        <position position="399"/>
    </location>
</feature>
<dbReference type="InterPro" id="IPR050344">
    <property type="entry name" value="Peptidase_M1_aminopeptidases"/>
</dbReference>
<dbReference type="Pfam" id="PF01433">
    <property type="entry name" value="Peptidase_M1"/>
    <property type="match status" value="1"/>
</dbReference>
<dbReference type="Gene3D" id="2.60.40.1730">
    <property type="entry name" value="tricorn interacting facor f3 domain"/>
    <property type="match status" value="1"/>
</dbReference>
<dbReference type="OrthoDB" id="10031169at2759"/>
<dbReference type="GO" id="GO:0006508">
    <property type="term" value="P:proteolysis"/>
    <property type="evidence" value="ECO:0007669"/>
    <property type="project" value="UniProtKB-KW"/>
</dbReference>
<accession>A0A1E4SW44</accession>
<dbReference type="InterPro" id="IPR001930">
    <property type="entry name" value="Peptidase_M1"/>
</dbReference>
<dbReference type="PANTHER" id="PTHR11533:SF174">
    <property type="entry name" value="PUROMYCIN-SENSITIVE AMINOPEPTIDASE-RELATED"/>
    <property type="match status" value="1"/>
</dbReference>
<feature type="domain" description="Peptidase M1 membrane alanine aminopeptidase" evidence="12">
    <location>
        <begin position="242"/>
        <end position="458"/>
    </location>
</feature>
<dbReference type="GO" id="GO:0016020">
    <property type="term" value="C:membrane"/>
    <property type="evidence" value="ECO:0007669"/>
    <property type="project" value="TreeGrafter"/>
</dbReference>
<keyword evidence="2 11" id="KW-0031">Aminopeptidase</keyword>
<dbReference type="GO" id="GO:0005737">
    <property type="term" value="C:cytoplasm"/>
    <property type="evidence" value="ECO:0007669"/>
    <property type="project" value="TreeGrafter"/>
</dbReference>
<dbReference type="FunFam" id="1.10.390.10:FF:000001">
    <property type="entry name" value="Aminopeptidase"/>
    <property type="match status" value="1"/>
</dbReference>
<keyword evidence="6 9" id="KW-0862">Zinc</keyword>
<dbReference type="EC" id="3.4.11.-" evidence="11"/>
<comment type="similarity">
    <text evidence="1 11">Belongs to the peptidase M1 family.</text>
</comment>
<keyword evidence="3 11" id="KW-0645">Protease</keyword>
<dbReference type="FunFam" id="1.25.50.20:FF:000002">
    <property type="entry name" value="Aminopeptidase"/>
    <property type="match status" value="1"/>
</dbReference>
<feature type="binding site" evidence="9">
    <location>
        <position position="317"/>
    </location>
    <ligand>
        <name>Zn(2+)</name>
        <dbReference type="ChEBI" id="CHEBI:29105"/>
        <note>catalytic</note>
    </ligand>
</feature>
<evidence type="ECO:0000256" key="11">
    <source>
        <dbReference type="RuleBase" id="RU364040"/>
    </source>
</evidence>
<evidence type="ECO:0000313" key="16">
    <source>
        <dbReference type="Proteomes" id="UP000094801"/>
    </source>
</evidence>
<evidence type="ECO:0000256" key="10">
    <source>
        <dbReference type="PIRSR" id="PIRSR634016-4"/>
    </source>
</evidence>
<sequence>MCHSSTTAIVPGRQLLPTNVKPTHYDLTLEPKFDTFKFNGDITISLDVKSSSDFISLNTLELELLETKLVTDKGEFKPIEVKYDDDDQSSTFKFEDEVLKTGESVKLSIKFIGELNDKMAGFYRSTYQEDGETKYLATTQMEPTDCRRAFPCFDEPNLKATYDISLIADKKLTCLSNMDVIDTIEVDETTKKVVFNTTPLMSTYLVAFIVGELEYIESDYKFRDIPVRVYTTKGYTEGGKMSVELAAKALEYYEKVFDIPYPLPKMDMVGIHDFSAGAMENWGLITYRMVDLLFDENKSTLATKLRVSEVVAHELAHQWFGNICTMDFWDSLWLNESFATYMSWKCCNHFEKDWKVWENFVGDSLQSALTLDGLRSSHPIEVPVKRADEINQIFDAISYEKGSSVLRMLANWLGEDVFIKGVSNYLKTHSYGNATTEDLWISLTEVSGKDVKSTMKVWTTQVGYPLVTVNEVKDSKITVEQHRYLTTGDVKPEDDTAIYPIFLGLKTDKGLDESIVFNERAIDLPYEDFFKINGNSNGVYRVCYEPERWQKLGSSASKLSVEDRIGLVADAGALSVSGYSKTTNLLSLVSGWKTETSFFVWDEIITRISSLRAAWLFEDEKTRNALKSLTGNLVSERCHSSGWIFDKDENFLDQRLKALLFGAAASSGDLKVLASIEKMFAEYISGNKDAIHPNLRATVFNSIASKGGQLQYKALLNIYENPQSIDEKITALRALGRFENIDILNDVLESLLIGKVRPQDIYIPMQGMRAHKLGVETLYSWMTLNWDKIYKLLPPGLSMLGSVVQVCTSGFTTMDKYEEIEEFFKGKNTTGFNQGLAQSLETIKSKSNWVTRDSKDVEKWLIDNGYLK</sequence>
<feature type="binding site" evidence="9">
    <location>
        <position position="336"/>
    </location>
    <ligand>
        <name>Zn(2+)</name>
        <dbReference type="ChEBI" id="CHEBI:29105"/>
        <note>catalytic</note>
    </ligand>
</feature>
<dbReference type="InterPro" id="IPR027268">
    <property type="entry name" value="Peptidase_M4/M1_CTD_sf"/>
</dbReference>
<dbReference type="Pfam" id="PF17900">
    <property type="entry name" value="Peptidase_M1_N"/>
    <property type="match status" value="1"/>
</dbReference>
<gene>
    <name evidence="15" type="ORF">CANARDRAFT_202874</name>
</gene>
<evidence type="ECO:0000256" key="5">
    <source>
        <dbReference type="ARBA" id="ARBA00022801"/>
    </source>
</evidence>